<feature type="transmembrane region" description="Helical" evidence="2">
    <location>
        <begin position="56"/>
        <end position="76"/>
    </location>
</feature>
<gene>
    <name evidence="3" type="ORF">AHLFYP4_00749</name>
</gene>
<dbReference type="RefSeq" id="WP_421721377.1">
    <property type="nucleotide sequence ID" value="NZ_CACRSX010000018.1"/>
</dbReference>
<dbReference type="EMBL" id="CACRSX010000018">
    <property type="protein sequence ID" value="VYS87836.1"/>
    <property type="molecule type" value="Genomic_DNA"/>
</dbReference>
<sequence length="496" mass="55334">MKFNDQKEVEIKSTKKKEEKSEEKKNLAAGDVKDALVGGVKGFYTVKDKKLRRKRILLTIGELFLVYISGMISVSYQPAKLFGEKDYSFFNCIGSFFSFVGIAIFILSNVVAYFAFHWFLEKSGRGEDYRISKNGTYGTAKLLNDTEDEAEALKRIPIDQLDDPEIDGNILGYMEDTKEVIVKDVHGNANRNIAVCGGPGTGKSRTLVRNIIFQCVRRGESIFITDPKGEMAESMAKYLKKNDYIVKYYNLKNFEASDSFNCLQGLNNEEGHAFINVLADIIMKNTASMSGSGGNANAALNLLIALMLFVVTELPEENQNMVELYNLITLTNPKVLDAIFDGLDATHPAKKPYLIYAQSSENFRSNSTADVATRLLVYAQEGVQSISIHDEIDLTLPGTEKCAYFIITPDQNSAYDFMASLFQAVAYNKLVKYADDKAKGGILPVKVQMLLDEFPNSVTCSASQNGSNNRQKCGVIVFIQYKSDCELYNQLFQMMG</sequence>
<keyword evidence="2" id="KW-1133">Transmembrane helix</keyword>
<keyword evidence="2" id="KW-0472">Membrane</keyword>
<protein>
    <submittedName>
        <fullName evidence="3">Type IV secretory system Conjugative DNA transfer</fullName>
    </submittedName>
</protein>
<dbReference type="InterPro" id="IPR027417">
    <property type="entry name" value="P-loop_NTPase"/>
</dbReference>
<evidence type="ECO:0000313" key="3">
    <source>
        <dbReference type="EMBL" id="VYS87836.1"/>
    </source>
</evidence>
<name>A0A6N2S3Y3_ANAHA</name>
<dbReference type="Gene3D" id="3.40.50.300">
    <property type="entry name" value="P-loop containing nucleotide triphosphate hydrolases"/>
    <property type="match status" value="1"/>
</dbReference>
<feature type="region of interest" description="Disordered" evidence="1">
    <location>
        <begin position="1"/>
        <end position="25"/>
    </location>
</feature>
<keyword evidence="2" id="KW-0812">Transmembrane</keyword>
<proteinExistence type="predicted"/>
<evidence type="ECO:0000256" key="1">
    <source>
        <dbReference type="SAM" id="MobiDB-lite"/>
    </source>
</evidence>
<evidence type="ECO:0000256" key="2">
    <source>
        <dbReference type="SAM" id="Phobius"/>
    </source>
</evidence>
<dbReference type="InterPro" id="IPR003688">
    <property type="entry name" value="TraG/VirD4"/>
</dbReference>
<accession>A0A6N2S3Y3</accession>
<dbReference type="GO" id="GO:0016020">
    <property type="term" value="C:membrane"/>
    <property type="evidence" value="ECO:0007669"/>
    <property type="project" value="InterPro"/>
</dbReference>
<feature type="transmembrane region" description="Helical" evidence="2">
    <location>
        <begin position="96"/>
        <end position="120"/>
    </location>
</feature>
<dbReference type="SUPFAM" id="SSF52540">
    <property type="entry name" value="P-loop containing nucleoside triphosphate hydrolases"/>
    <property type="match status" value="1"/>
</dbReference>
<dbReference type="CDD" id="cd01127">
    <property type="entry name" value="TrwB_TraG_TraD_VirD4"/>
    <property type="match status" value="2"/>
</dbReference>
<dbReference type="AlphaFoldDB" id="A0A6N2S3Y3"/>
<organism evidence="3">
    <name type="scientific">Anaerostipes hadrus</name>
    <dbReference type="NCBI Taxonomy" id="649756"/>
    <lineage>
        <taxon>Bacteria</taxon>
        <taxon>Bacillati</taxon>
        <taxon>Bacillota</taxon>
        <taxon>Clostridia</taxon>
        <taxon>Lachnospirales</taxon>
        <taxon>Lachnospiraceae</taxon>
        <taxon>Anaerostipes</taxon>
    </lineage>
</organism>
<reference evidence="3" key="1">
    <citation type="submission" date="2019-11" db="EMBL/GenBank/DDBJ databases">
        <authorList>
            <person name="Feng L."/>
        </authorList>
    </citation>
    <scope>NUCLEOTIDE SEQUENCE</scope>
    <source>
        <strain evidence="3">AhadrusLFYP4</strain>
    </source>
</reference>
<dbReference type="Pfam" id="PF02534">
    <property type="entry name" value="T4SS-DNA_transf"/>
    <property type="match status" value="1"/>
</dbReference>